<evidence type="ECO:0000313" key="2">
    <source>
        <dbReference type="WBParaSite" id="Csp11.Scaffold567.g4179.t1"/>
    </source>
</evidence>
<accession>A0A1I7TB11</accession>
<keyword evidence="1" id="KW-1185">Reference proteome</keyword>
<protein>
    <submittedName>
        <fullName evidence="2">PhoU domain-containing protein</fullName>
    </submittedName>
</protein>
<sequence length="116" mass="13239">MTTQQNGEEVMQIDPKNLDAASLKTINSLIVQCIHFQRRLESAILYINDPQILRRTSLVMNDLRAYRRVLVENLTATYTPDIYKESIRIVEKAMSTIASSTDQICLIAGKECIYSE</sequence>
<organism evidence="1 2">
    <name type="scientific">Caenorhabditis tropicalis</name>
    <dbReference type="NCBI Taxonomy" id="1561998"/>
    <lineage>
        <taxon>Eukaryota</taxon>
        <taxon>Metazoa</taxon>
        <taxon>Ecdysozoa</taxon>
        <taxon>Nematoda</taxon>
        <taxon>Chromadorea</taxon>
        <taxon>Rhabditida</taxon>
        <taxon>Rhabditina</taxon>
        <taxon>Rhabditomorpha</taxon>
        <taxon>Rhabditoidea</taxon>
        <taxon>Rhabditidae</taxon>
        <taxon>Peloderinae</taxon>
        <taxon>Caenorhabditis</taxon>
    </lineage>
</organism>
<reference evidence="2" key="1">
    <citation type="submission" date="2016-11" db="UniProtKB">
        <authorList>
            <consortium name="WormBaseParasite"/>
        </authorList>
    </citation>
    <scope>IDENTIFICATION</scope>
</reference>
<proteinExistence type="predicted"/>
<name>A0A1I7TB11_9PELO</name>
<evidence type="ECO:0000313" key="1">
    <source>
        <dbReference type="Proteomes" id="UP000095282"/>
    </source>
</evidence>
<dbReference type="WBParaSite" id="Csp11.Scaffold567.g4179.t1">
    <property type="protein sequence ID" value="Csp11.Scaffold567.g4179.t1"/>
    <property type="gene ID" value="Csp11.Scaffold567.g4179"/>
</dbReference>
<dbReference type="Proteomes" id="UP000095282">
    <property type="component" value="Unplaced"/>
</dbReference>
<dbReference type="eggNOG" id="ENOG502TIS0">
    <property type="taxonomic scope" value="Eukaryota"/>
</dbReference>
<dbReference type="AlphaFoldDB" id="A0A1I7TB11"/>